<dbReference type="AlphaFoldDB" id="A0A1H8JNU8"/>
<organism evidence="2 3">
    <name type="scientific">Paracoccus alcaliphilus</name>
    <dbReference type="NCBI Taxonomy" id="34002"/>
    <lineage>
        <taxon>Bacteria</taxon>
        <taxon>Pseudomonadati</taxon>
        <taxon>Pseudomonadota</taxon>
        <taxon>Alphaproteobacteria</taxon>
        <taxon>Rhodobacterales</taxon>
        <taxon>Paracoccaceae</taxon>
        <taxon>Paracoccus</taxon>
    </lineage>
</organism>
<feature type="chain" id="PRO_5011463084" description="Nickel/cobalt transporter regulator" evidence="1">
    <location>
        <begin position="21"/>
        <end position="123"/>
    </location>
</feature>
<dbReference type="STRING" id="34002.SAMN04489859_101825"/>
<dbReference type="RefSeq" id="WP_090613097.1">
    <property type="nucleotide sequence ID" value="NZ_CP067124.1"/>
</dbReference>
<accession>A0A1H8JNU8</accession>
<dbReference type="Proteomes" id="UP000199054">
    <property type="component" value="Unassembled WGS sequence"/>
</dbReference>
<reference evidence="2 3" key="1">
    <citation type="submission" date="2016-10" db="EMBL/GenBank/DDBJ databases">
        <authorList>
            <person name="de Groot N.N."/>
        </authorList>
    </citation>
    <scope>NUCLEOTIDE SEQUENCE [LARGE SCALE GENOMIC DNA]</scope>
    <source>
        <strain evidence="2 3">DSM 8512</strain>
    </source>
</reference>
<dbReference type="EMBL" id="FODE01000018">
    <property type="protein sequence ID" value="SEN82424.1"/>
    <property type="molecule type" value="Genomic_DNA"/>
</dbReference>
<evidence type="ECO:0000313" key="2">
    <source>
        <dbReference type="EMBL" id="SEN82424.1"/>
    </source>
</evidence>
<sequence>MAQKHDRTAAAVGISLFAIAATATWVLTDQPAAEPTDTTLSVAGISDVASCDDSDCGSPTALPPVGEPVAEDSLHVITHPGRYGLAEAPSGSRYGVISGRLVRVDANDGQLLSVLRHADRILD</sequence>
<name>A0A1H8JNU8_9RHOB</name>
<evidence type="ECO:0000313" key="3">
    <source>
        <dbReference type="Proteomes" id="UP000199054"/>
    </source>
</evidence>
<evidence type="ECO:0008006" key="4">
    <source>
        <dbReference type="Google" id="ProtNLM"/>
    </source>
</evidence>
<dbReference type="OrthoDB" id="7666115at2"/>
<evidence type="ECO:0000256" key="1">
    <source>
        <dbReference type="SAM" id="SignalP"/>
    </source>
</evidence>
<protein>
    <recommendedName>
        <fullName evidence="4">Nickel/cobalt transporter regulator</fullName>
    </recommendedName>
</protein>
<feature type="signal peptide" evidence="1">
    <location>
        <begin position="1"/>
        <end position="20"/>
    </location>
</feature>
<keyword evidence="3" id="KW-1185">Reference proteome</keyword>
<gene>
    <name evidence="2" type="ORF">SAMN04489859_101825</name>
</gene>
<proteinExistence type="predicted"/>
<keyword evidence="1" id="KW-0732">Signal</keyword>